<gene>
    <name evidence="2" type="ORF">A2714_02125</name>
</gene>
<dbReference type="Proteomes" id="UP000178419">
    <property type="component" value="Unassembled WGS sequence"/>
</dbReference>
<organism evidence="2 3">
    <name type="scientific">Candidatus Woesebacteria bacterium RIFCSPHIGHO2_01_FULL_38_9</name>
    <dbReference type="NCBI Taxonomy" id="1802492"/>
    <lineage>
        <taxon>Bacteria</taxon>
        <taxon>Candidatus Woeseibacteriota</taxon>
    </lineage>
</organism>
<evidence type="ECO:0000259" key="1">
    <source>
        <dbReference type="Pfam" id="PF01636"/>
    </source>
</evidence>
<protein>
    <recommendedName>
        <fullName evidence="1">Aminoglycoside phosphotransferase domain-containing protein</fullName>
    </recommendedName>
</protein>
<dbReference type="Pfam" id="PF01636">
    <property type="entry name" value="APH"/>
    <property type="match status" value="1"/>
</dbReference>
<dbReference type="InterPro" id="IPR051678">
    <property type="entry name" value="AGP_Transferase"/>
</dbReference>
<name>A0A1F7Y2R1_9BACT</name>
<comment type="caution">
    <text evidence="2">The sequence shown here is derived from an EMBL/GenBank/DDBJ whole genome shotgun (WGS) entry which is preliminary data.</text>
</comment>
<dbReference type="Gene3D" id="3.90.1200.10">
    <property type="match status" value="1"/>
</dbReference>
<dbReference type="InterPro" id="IPR011009">
    <property type="entry name" value="Kinase-like_dom_sf"/>
</dbReference>
<dbReference type="SUPFAM" id="SSF56112">
    <property type="entry name" value="Protein kinase-like (PK-like)"/>
    <property type="match status" value="1"/>
</dbReference>
<reference evidence="2 3" key="1">
    <citation type="journal article" date="2016" name="Nat. Commun.">
        <title>Thousands of microbial genomes shed light on interconnected biogeochemical processes in an aquifer system.</title>
        <authorList>
            <person name="Anantharaman K."/>
            <person name="Brown C.T."/>
            <person name="Hug L.A."/>
            <person name="Sharon I."/>
            <person name="Castelle C.J."/>
            <person name="Probst A.J."/>
            <person name="Thomas B.C."/>
            <person name="Singh A."/>
            <person name="Wilkins M.J."/>
            <person name="Karaoz U."/>
            <person name="Brodie E.L."/>
            <person name="Williams K.H."/>
            <person name="Hubbard S.S."/>
            <person name="Banfield J.F."/>
        </authorList>
    </citation>
    <scope>NUCLEOTIDE SEQUENCE [LARGE SCALE GENOMIC DNA]</scope>
</reference>
<feature type="domain" description="Aminoglycoside phosphotransferase" evidence="1">
    <location>
        <begin position="24"/>
        <end position="232"/>
    </location>
</feature>
<proteinExistence type="predicted"/>
<dbReference type="Gene3D" id="3.30.200.150">
    <property type="match status" value="1"/>
</dbReference>
<dbReference type="InterPro" id="IPR002575">
    <property type="entry name" value="Aminoglycoside_PTrfase"/>
</dbReference>
<dbReference type="PANTHER" id="PTHR21310">
    <property type="entry name" value="AMINOGLYCOSIDE PHOSPHOTRANSFERASE-RELATED-RELATED"/>
    <property type="match status" value="1"/>
</dbReference>
<accession>A0A1F7Y2R1</accession>
<evidence type="ECO:0000313" key="3">
    <source>
        <dbReference type="Proteomes" id="UP000178419"/>
    </source>
</evidence>
<evidence type="ECO:0000313" key="2">
    <source>
        <dbReference type="EMBL" id="OGM21607.1"/>
    </source>
</evidence>
<dbReference type="AlphaFoldDB" id="A0A1F7Y2R1"/>
<sequence length="308" mass="36146">MGNFDKNKNHILRKLEINDDELLGKGVESYVYAYGKNQVVRILKQGDLNYLESLRKLQILISKSNLSVKTPLITKIEEINGTFYIFEERFSGKNLSKIFDKFSDNQKEKIMLSYFDLLGDVIKVNVKEFDFGQIGLTKDKISSNRWSDFVCKKVKQKTDQVISQLGKDVEDFRGRLDLFNNLATTKLRGVDKKLVHGDYFYDNIMVNERAEITGILDFSGWTTVVGDFRLDICGSIIFLEHSQLFIEFQKLLTERAKDRYGNGIEYYIDFYRLYYSLFLSDSFLYLKPLYDWCVKNLNNGELWKRVQR</sequence>
<dbReference type="EMBL" id="MGGE01000012">
    <property type="protein sequence ID" value="OGM21607.1"/>
    <property type="molecule type" value="Genomic_DNA"/>
</dbReference>